<comment type="subcellular location">
    <subcellularLocation>
        <location evidence="1 6">Membrane</location>
        <topology evidence="1 6">Multi-pass membrane protein</topology>
    </subcellularLocation>
</comment>
<proteinExistence type="inferred from homology"/>
<feature type="transmembrane region" description="Helical" evidence="6">
    <location>
        <begin position="140"/>
        <end position="158"/>
    </location>
</feature>
<evidence type="ECO:0000259" key="7">
    <source>
        <dbReference type="Pfam" id="PF00892"/>
    </source>
</evidence>
<feature type="transmembrane region" description="Helical" evidence="6">
    <location>
        <begin position="227"/>
        <end position="247"/>
    </location>
</feature>
<feature type="transmembrane region" description="Helical" evidence="6">
    <location>
        <begin position="43"/>
        <end position="65"/>
    </location>
</feature>
<dbReference type="InterPro" id="IPR030184">
    <property type="entry name" value="WAT1-related"/>
</dbReference>
<keyword evidence="4 6" id="KW-1133">Transmembrane helix</keyword>
<dbReference type="EMBL" id="CAMAPF010001045">
    <property type="protein sequence ID" value="CAH9142861.1"/>
    <property type="molecule type" value="Genomic_DNA"/>
</dbReference>
<dbReference type="GO" id="GO:0022857">
    <property type="term" value="F:transmembrane transporter activity"/>
    <property type="evidence" value="ECO:0007669"/>
    <property type="project" value="InterPro"/>
</dbReference>
<dbReference type="Pfam" id="PF00892">
    <property type="entry name" value="EamA"/>
    <property type="match status" value="2"/>
</dbReference>
<feature type="transmembrane region" description="Helical" evidence="6">
    <location>
        <begin position="193"/>
        <end position="215"/>
    </location>
</feature>
<gene>
    <name evidence="8" type="ORF">CEPIT_LOCUS40226</name>
</gene>
<dbReference type="Proteomes" id="UP001152523">
    <property type="component" value="Unassembled WGS sequence"/>
</dbReference>
<dbReference type="AlphaFoldDB" id="A0AAV0G663"/>
<accession>A0AAV0G663</accession>
<evidence type="ECO:0000256" key="4">
    <source>
        <dbReference type="ARBA" id="ARBA00022989"/>
    </source>
</evidence>
<keyword evidence="5 6" id="KW-0472">Membrane</keyword>
<feature type="transmembrane region" description="Helical" evidence="6">
    <location>
        <begin position="16"/>
        <end position="37"/>
    </location>
</feature>
<evidence type="ECO:0000256" key="3">
    <source>
        <dbReference type="ARBA" id="ARBA00022692"/>
    </source>
</evidence>
<dbReference type="InterPro" id="IPR000620">
    <property type="entry name" value="EamA_dom"/>
</dbReference>
<evidence type="ECO:0000256" key="6">
    <source>
        <dbReference type="RuleBase" id="RU363077"/>
    </source>
</evidence>
<feature type="domain" description="EamA" evidence="7">
    <location>
        <begin position="195"/>
        <end position="333"/>
    </location>
</feature>
<feature type="transmembrane region" description="Helical" evidence="6">
    <location>
        <begin position="289"/>
        <end position="310"/>
    </location>
</feature>
<dbReference type="GO" id="GO:0016020">
    <property type="term" value="C:membrane"/>
    <property type="evidence" value="ECO:0007669"/>
    <property type="project" value="UniProtKB-SubCell"/>
</dbReference>
<feature type="transmembrane region" description="Helical" evidence="6">
    <location>
        <begin position="109"/>
        <end position="128"/>
    </location>
</feature>
<keyword evidence="9" id="KW-1185">Reference proteome</keyword>
<comment type="caution">
    <text evidence="8">The sequence shown here is derived from an EMBL/GenBank/DDBJ whole genome shotgun (WGS) entry which is preliminary data.</text>
</comment>
<feature type="transmembrane region" description="Helical" evidence="6">
    <location>
        <begin position="259"/>
        <end position="282"/>
    </location>
</feature>
<feature type="transmembrane region" description="Helical" evidence="6">
    <location>
        <begin position="316"/>
        <end position="335"/>
    </location>
</feature>
<organism evidence="8 9">
    <name type="scientific">Cuscuta epithymum</name>
    <dbReference type="NCBI Taxonomy" id="186058"/>
    <lineage>
        <taxon>Eukaryota</taxon>
        <taxon>Viridiplantae</taxon>
        <taxon>Streptophyta</taxon>
        <taxon>Embryophyta</taxon>
        <taxon>Tracheophyta</taxon>
        <taxon>Spermatophyta</taxon>
        <taxon>Magnoliopsida</taxon>
        <taxon>eudicotyledons</taxon>
        <taxon>Gunneridae</taxon>
        <taxon>Pentapetalae</taxon>
        <taxon>asterids</taxon>
        <taxon>lamiids</taxon>
        <taxon>Solanales</taxon>
        <taxon>Convolvulaceae</taxon>
        <taxon>Cuscuteae</taxon>
        <taxon>Cuscuta</taxon>
        <taxon>Cuscuta subgen. Cuscuta</taxon>
    </lineage>
</organism>
<evidence type="ECO:0000256" key="1">
    <source>
        <dbReference type="ARBA" id="ARBA00004141"/>
    </source>
</evidence>
<keyword evidence="3 6" id="KW-0812">Transmembrane</keyword>
<evidence type="ECO:0000313" key="8">
    <source>
        <dbReference type="EMBL" id="CAH9142861.1"/>
    </source>
</evidence>
<protein>
    <recommendedName>
        <fullName evidence="6">WAT1-related protein</fullName>
    </recommendedName>
</protein>
<evidence type="ECO:0000313" key="9">
    <source>
        <dbReference type="Proteomes" id="UP001152523"/>
    </source>
</evidence>
<dbReference type="PANTHER" id="PTHR31218">
    <property type="entry name" value="WAT1-RELATED PROTEIN"/>
    <property type="match status" value="1"/>
</dbReference>
<comment type="similarity">
    <text evidence="2 6">Belongs to the drug/metabolite transporter (DMT) superfamily. Plant drug/metabolite exporter (P-DME) (TC 2.A.7.4) family.</text>
</comment>
<evidence type="ECO:0000256" key="2">
    <source>
        <dbReference type="ARBA" id="ARBA00007635"/>
    </source>
</evidence>
<name>A0AAV0G663_9ASTE</name>
<sequence>MSAGKEMKRIEKVEQVGAMVVVAIFLAGNIVLAKVAANDGMPVTIMVAYRWIFATAFLAPLAIVVEWNKRPKLTKIVVLQSFMSALLGGALFSNMFFKGVALTSATFATAIYNIIPSLTFVVAILLRMEKMKFDQGSGKAKAIGTLICLSGAMLLTLYRGPEFHIWRSNVDLFHLSHPHGNTVTSSKGNSGSFTLGAAITLMSCFCYALWIVLLAKISKNYPCHYSSSALMSFMGTIQTSVFALCISREEAGWKLGWNIRLFVVLFMGVIGSGVVLILMTWCANKSGPLFVSIFNPLILVFVALTCSLLLNETLHLGSILGGFVIVFGLYVVLWGKARDMKEASSSDSQQVIPKTNSETVQ</sequence>
<feature type="transmembrane region" description="Helical" evidence="6">
    <location>
        <begin position="77"/>
        <end position="97"/>
    </location>
</feature>
<dbReference type="SUPFAM" id="SSF103481">
    <property type="entry name" value="Multidrug resistance efflux transporter EmrE"/>
    <property type="match status" value="2"/>
</dbReference>
<dbReference type="InterPro" id="IPR037185">
    <property type="entry name" value="EmrE-like"/>
</dbReference>
<reference evidence="8" key="1">
    <citation type="submission" date="2022-07" db="EMBL/GenBank/DDBJ databases">
        <authorList>
            <person name="Macas J."/>
            <person name="Novak P."/>
            <person name="Neumann P."/>
        </authorList>
    </citation>
    <scope>NUCLEOTIDE SEQUENCE</scope>
</reference>
<feature type="domain" description="EamA" evidence="7">
    <location>
        <begin position="18"/>
        <end position="156"/>
    </location>
</feature>
<evidence type="ECO:0000256" key="5">
    <source>
        <dbReference type="ARBA" id="ARBA00023136"/>
    </source>
</evidence>